<evidence type="ECO:0000313" key="3">
    <source>
        <dbReference type="Proteomes" id="UP000821853"/>
    </source>
</evidence>
<evidence type="ECO:0000313" key="2">
    <source>
        <dbReference type="EMBL" id="KAH9379871.1"/>
    </source>
</evidence>
<keyword evidence="3" id="KW-1185">Reference proteome</keyword>
<gene>
    <name evidence="2" type="ORF">HPB48_006113</name>
</gene>
<feature type="transmembrane region" description="Helical" evidence="1">
    <location>
        <begin position="28"/>
        <end position="51"/>
    </location>
</feature>
<protein>
    <submittedName>
        <fullName evidence="2">Uncharacterized protein</fullName>
    </submittedName>
</protein>
<dbReference type="VEuPathDB" id="VectorBase:HLOH_061411"/>
<proteinExistence type="predicted"/>
<evidence type="ECO:0000256" key="1">
    <source>
        <dbReference type="SAM" id="Phobius"/>
    </source>
</evidence>
<keyword evidence="1" id="KW-1133">Transmembrane helix</keyword>
<feature type="transmembrane region" description="Helical" evidence="1">
    <location>
        <begin position="57"/>
        <end position="82"/>
    </location>
</feature>
<reference evidence="2 3" key="1">
    <citation type="journal article" date="2020" name="Cell">
        <title>Large-Scale Comparative Analyses of Tick Genomes Elucidate Their Genetic Diversity and Vector Capacities.</title>
        <authorList>
            <consortium name="Tick Genome and Microbiome Consortium (TIGMIC)"/>
            <person name="Jia N."/>
            <person name="Wang J."/>
            <person name="Shi W."/>
            <person name="Du L."/>
            <person name="Sun Y."/>
            <person name="Zhan W."/>
            <person name="Jiang J.F."/>
            <person name="Wang Q."/>
            <person name="Zhang B."/>
            <person name="Ji P."/>
            <person name="Bell-Sakyi L."/>
            <person name="Cui X.M."/>
            <person name="Yuan T.T."/>
            <person name="Jiang B.G."/>
            <person name="Yang W.F."/>
            <person name="Lam T.T."/>
            <person name="Chang Q.C."/>
            <person name="Ding S.J."/>
            <person name="Wang X.J."/>
            <person name="Zhu J.G."/>
            <person name="Ruan X.D."/>
            <person name="Zhao L."/>
            <person name="Wei J.T."/>
            <person name="Ye R.Z."/>
            <person name="Que T.C."/>
            <person name="Du C.H."/>
            <person name="Zhou Y.H."/>
            <person name="Cheng J.X."/>
            <person name="Dai P.F."/>
            <person name="Guo W.B."/>
            <person name="Han X.H."/>
            <person name="Huang E.J."/>
            <person name="Li L.F."/>
            <person name="Wei W."/>
            <person name="Gao Y.C."/>
            <person name="Liu J.Z."/>
            <person name="Shao H.Z."/>
            <person name="Wang X."/>
            <person name="Wang C.C."/>
            <person name="Yang T.C."/>
            <person name="Huo Q.B."/>
            <person name="Li W."/>
            <person name="Chen H.Y."/>
            <person name="Chen S.E."/>
            <person name="Zhou L.G."/>
            <person name="Ni X.B."/>
            <person name="Tian J.H."/>
            <person name="Sheng Y."/>
            <person name="Liu T."/>
            <person name="Pan Y.S."/>
            <person name="Xia L.Y."/>
            <person name="Li J."/>
            <person name="Zhao F."/>
            <person name="Cao W.C."/>
        </authorList>
    </citation>
    <scope>NUCLEOTIDE SEQUENCE [LARGE SCALE GENOMIC DNA]</scope>
    <source>
        <strain evidence="2">HaeL-2018</strain>
    </source>
</reference>
<organism evidence="2 3">
    <name type="scientific">Haemaphysalis longicornis</name>
    <name type="common">Bush tick</name>
    <dbReference type="NCBI Taxonomy" id="44386"/>
    <lineage>
        <taxon>Eukaryota</taxon>
        <taxon>Metazoa</taxon>
        <taxon>Ecdysozoa</taxon>
        <taxon>Arthropoda</taxon>
        <taxon>Chelicerata</taxon>
        <taxon>Arachnida</taxon>
        <taxon>Acari</taxon>
        <taxon>Parasitiformes</taxon>
        <taxon>Ixodida</taxon>
        <taxon>Ixodoidea</taxon>
        <taxon>Ixodidae</taxon>
        <taxon>Haemaphysalinae</taxon>
        <taxon>Haemaphysalis</taxon>
    </lineage>
</organism>
<accession>A0A9J6GZM6</accession>
<dbReference type="AlphaFoldDB" id="A0A9J6GZM6"/>
<dbReference type="Proteomes" id="UP000821853">
    <property type="component" value="Chromosome 8"/>
</dbReference>
<name>A0A9J6GZM6_HAELO</name>
<keyword evidence="1" id="KW-0812">Transmembrane</keyword>
<sequence length="108" mass="12258">MVATFDGKSVSVPDSEVTALRIFTDMKLLSYVLSHGHPAVSYFIYSILYYLNIVDTVLTFIVPFALIAAMNFMIGRSIYLFYARYRLQRRASGHNSDYKKSSGEELLA</sequence>
<dbReference type="EMBL" id="JABSTR010000010">
    <property type="protein sequence ID" value="KAH9379871.1"/>
    <property type="molecule type" value="Genomic_DNA"/>
</dbReference>
<comment type="caution">
    <text evidence="2">The sequence shown here is derived from an EMBL/GenBank/DDBJ whole genome shotgun (WGS) entry which is preliminary data.</text>
</comment>
<keyword evidence="1" id="KW-0472">Membrane</keyword>